<evidence type="ECO:0000313" key="5">
    <source>
        <dbReference type="Proteomes" id="UP000251314"/>
    </source>
</evidence>
<feature type="region of interest" description="Disordered" evidence="1">
    <location>
        <begin position="1"/>
        <end position="36"/>
    </location>
</feature>
<reference evidence="3" key="2">
    <citation type="submission" date="2018-05" db="EMBL/GenBank/DDBJ databases">
        <title>Effector identification in a new, highly contiguous assembly of the strawberry crown rot pathogen Phytophthora cactorum.</title>
        <authorList>
            <person name="Armitage A.D."/>
            <person name="Nellist C.F."/>
            <person name="Bates H."/>
            <person name="Vickerstaff R.J."/>
            <person name="Harrison R.J."/>
        </authorList>
    </citation>
    <scope>NUCLEOTIDE SEQUENCE</scope>
    <source>
        <strain evidence="2">15-7</strain>
        <strain evidence="3">P421</strain>
    </source>
</reference>
<dbReference type="Proteomes" id="UP000251314">
    <property type="component" value="Unassembled WGS sequence"/>
</dbReference>
<dbReference type="Proteomes" id="UP000735874">
    <property type="component" value="Unassembled WGS sequence"/>
</dbReference>
<dbReference type="Proteomes" id="UP000760860">
    <property type="component" value="Unassembled WGS sequence"/>
</dbReference>
<feature type="compositionally biased region" description="Low complexity" evidence="1">
    <location>
        <begin position="1"/>
        <end position="18"/>
    </location>
</feature>
<sequence>MAQLSEAAAVADGAGPEASMENPPPTRNSAPQVIDSDVKPWDMYNLEGADEAETLDTMKRYFTRYRATNNAYTRDAWQRSWSAFIAETRCDLSSSPSRHGSRRVKTGGVNTQLLSCGPVSTAAVTHLLRAHAGGLPAVFSSS</sequence>
<protein>
    <submittedName>
        <fullName evidence="4">Uncharacterized protein</fullName>
    </submittedName>
</protein>
<comment type="caution">
    <text evidence="4">The sequence shown here is derived from an EMBL/GenBank/DDBJ whole genome shotgun (WGS) entry which is preliminary data.</text>
</comment>
<evidence type="ECO:0000313" key="4">
    <source>
        <dbReference type="EMBL" id="RAW20606.1"/>
    </source>
</evidence>
<proteinExistence type="predicted"/>
<name>A0A329R9U0_9STRA</name>
<dbReference type="AlphaFoldDB" id="A0A329R9U0"/>
<dbReference type="EMBL" id="RCMV01004258">
    <property type="protein sequence ID" value="KAG3195522.1"/>
    <property type="molecule type" value="Genomic_DNA"/>
</dbReference>
<gene>
    <name evidence="4" type="ORF">PC110_g22952</name>
    <name evidence="2" type="ORF">PC113_g20461</name>
    <name evidence="3" type="ORF">PC129_g24800</name>
</gene>
<reference evidence="4 5" key="1">
    <citation type="submission" date="2018-01" db="EMBL/GenBank/DDBJ databases">
        <title>Draft genome of the strawberry crown rot pathogen Phytophthora cactorum.</title>
        <authorList>
            <person name="Armitage A.D."/>
            <person name="Lysoe E."/>
            <person name="Nellist C.F."/>
            <person name="Harrison R.J."/>
            <person name="Brurberg M.B."/>
        </authorList>
    </citation>
    <scope>NUCLEOTIDE SEQUENCE [LARGE SCALE GENOMIC DNA]</scope>
    <source>
        <strain evidence="4 5">10300</strain>
    </source>
</reference>
<dbReference type="EMBL" id="MJFZ01002626">
    <property type="protein sequence ID" value="RAW20606.1"/>
    <property type="molecule type" value="Genomic_DNA"/>
</dbReference>
<keyword evidence="5" id="KW-1185">Reference proteome</keyword>
<dbReference type="EMBL" id="RCMG01001181">
    <property type="protein sequence ID" value="KAG2834044.1"/>
    <property type="molecule type" value="Genomic_DNA"/>
</dbReference>
<dbReference type="VEuPathDB" id="FungiDB:PC110_g22952"/>
<accession>A0A329R9U0</accession>
<evidence type="ECO:0000313" key="2">
    <source>
        <dbReference type="EMBL" id="KAG2834044.1"/>
    </source>
</evidence>
<evidence type="ECO:0000256" key="1">
    <source>
        <dbReference type="SAM" id="MobiDB-lite"/>
    </source>
</evidence>
<dbReference type="OrthoDB" id="116757at2759"/>
<organism evidence="4 5">
    <name type="scientific">Phytophthora cactorum</name>
    <dbReference type="NCBI Taxonomy" id="29920"/>
    <lineage>
        <taxon>Eukaryota</taxon>
        <taxon>Sar</taxon>
        <taxon>Stramenopiles</taxon>
        <taxon>Oomycota</taxon>
        <taxon>Peronosporomycetes</taxon>
        <taxon>Peronosporales</taxon>
        <taxon>Peronosporaceae</taxon>
        <taxon>Phytophthora</taxon>
    </lineage>
</organism>
<evidence type="ECO:0000313" key="3">
    <source>
        <dbReference type="EMBL" id="KAG3195522.1"/>
    </source>
</evidence>